<proteinExistence type="predicted"/>
<dbReference type="Proteomes" id="UP000430508">
    <property type="component" value="Chromosome"/>
</dbReference>
<keyword evidence="2" id="KW-0413">Isomerase</keyword>
<evidence type="ECO:0000313" key="3">
    <source>
        <dbReference type="Proteomes" id="UP000430508"/>
    </source>
</evidence>
<dbReference type="EMBL" id="CP046996">
    <property type="protein sequence ID" value="QGZ99593.1"/>
    <property type="molecule type" value="Genomic_DNA"/>
</dbReference>
<dbReference type="AlphaFoldDB" id="A0A857DEB1"/>
<feature type="domain" description="Immunity MXAN-0049 protein" evidence="1">
    <location>
        <begin position="3"/>
        <end position="191"/>
    </location>
</feature>
<accession>A0A857DEB1</accession>
<dbReference type="InterPro" id="IPR012433">
    <property type="entry name" value="Imm11"/>
</dbReference>
<name>A0A857DEB1_9FIRM</name>
<dbReference type="RefSeq" id="WP_019225173.1">
    <property type="nucleotide sequence ID" value="NZ_CP046996.1"/>
</dbReference>
<dbReference type="Pfam" id="PF07791">
    <property type="entry name" value="Imm11"/>
    <property type="match status" value="1"/>
</dbReference>
<evidence type="ECO:0000259" key="1">
    <source>
        <dbReference type="Pfam" id="PF07791"/>
    </source>
</evidence>
<protein>
    <submittedName>
        <fullName evidence="2">Maleate cis-trans isomerase</fullName>
    </submittedName>
</protein>
<organism evidence="2 3">
    <name type="scientific">Dehalobacter restrictus</name>
    <dbReference type="NCBI Taxonomy" id="55583"/>
    <lineage>
        <taxon>Bacteria</taxon>
        <taxon>Bacillati</taxon>
        <taxon>Bacillota</taxon>
        <taxon>Clostridia</taxon>
        <taxon>Eubacteriales</taxon>
        <taxon>Desulfitobacteriaceae</taxon>
        <taxon>Dehalobacter</taxon>
    </lineage>
</organism>
<evidence type="ECO:0000313" key="2">
    <source>
        <dbReference type="EMBL" id="QGZ99593.1"/>
    </source>
</evidence>
<dbReference type="GO" id="GO:0016853">
    <property type="term" value="F:isomerase activity"/>
    <property type="evidence" value="ECO:0007669"/>
    <property type="project" value="UniProtKB-KW"/>
</dbReference>
<reference evidence="2 3" key="1">
    <citation type="submission" date="2019-12" db="EMBL/GenBank/DDBJ databases">
        <title>Sequence classification of anaerobic respiratory reductive dehalogenases: First we see many, then we see few.</title>
        <authorList>
            <person name="Molenda O."/>
            <person name="Puentes Jacome L.A."/>
            <person name="Cao X."/>
            <person name="Nesbo C.L."/>
            <person name="Tang S."/>
            <person name="Morson N."/>
            <person name="Patron J."/>
            <person name="Lomheim L."/>
            <person name="Wishart D.S."/>
            <person name="Edwards E.A."/>
        </authorList>
    </citation>
    <scope>NUCLEOTIDE SEQUENCE [LARGE SCALE GENOMIC DNA]</scope>
    <source>
        <strain evidence="2 3">12DCA</strain>
    </source>
</reference>
<gene>
    <name evidence="2" type="ORF">GQ588_02475</name>
</gene>
<sequence length="193" mass="22524">MRYYKIMFDDERSKKEDIVCTSEEDFLEKYEVKQYDLNEGKYFDDWNSNFTFYYNSKEGTKPTDLLANNLGWFLISQDFQDILKNIGVSEVQFLPVKIVEKNTGKKLEGFSVLNIISLSDALDLTHSTYTEIEARGQKYLTIIKYALSKEKLNGFHIVRLQNSKFASFVSQVVKEQLEINKITGCDFLEVKII</sequence>